<dbReference type="EMBL" id="MNPL01012555">
    <property type="protein sequence ID" value="OQR72073.1"/>
    <property type="molecule type" value="Genomic_DNA"/>
</dbReference>
<dbReference type="GO" id="GO:0016491">
    <property type="term" value="F:oxidoreductase activity"/>
    <property type="evidence" value="ECO:0007669"/>
    <property type="project" value="UniProtKB-KW"/>
</dbReference>
<dbReference type="PRINTS" id="PR00081">
    <property type="entry name" value="GDHRDH"/>
</dbReference>
<dbReference type="PANTHER" id="PTHR43975:SF2">
    <property type="entry name" value="EG:BACR7A4.14 PROTEIN-RELATED"/>
    <property type="match status" value="1"/>
</dbReference>
<dbReference type="InterPro" id="IPR020904">
    <property type="entry name" value="Sc_DH/Rdtase_CS"/>
</dbReference>
<name>A0A1V9XF98_9ACAR</name>
<accession>A0A1V9XF98</accession>
<dbReference type="InterPro" id="IPR036291">
    <property type="entry name" value="NAD(P)-bd_dom_sf"/>
</dbReference>
<comment type="caution">
    <text evidence="2">The sequence shown here is derived from an EMBL/GenBank/DDBJ whole genome shotgun (WGS) entry which is preliminary data.</text>
</comment>
<dbReference type="FunFam" id="3.40.50.720:FF:000084">
    <property type="entry name" value="Short-chain dehydrogenase reductase"/>
    <property type="match status" value="1"/>
</dbReference>
<protein>
    <submittedName>
        <fullName evidence="2">3-oxoacyl-[acyl-carrier-protein] reductase FabG-like</fullName>
    </submittedName>
</protein>
<dbReference type="InParanoid" id="A0A1V9XF98"/>
<gene>
    <name evidence="2" type="ORF">BIW11_10600</name>
</gene>
<dbReference type="FunCoup" id="A0A1V9XF98">
    <property type="interactions" value="28"/>
</dbReference>
<keyword evidence="3" id="KW-1185">Reference proteome</keyword>
<dbReference type="OrthoDB" id="6420014at2759"/>
<proteinExistence type="predicted"/>
<dbReference type="Gene3D" id="3.40.50.720">
    <property type="entry name" value="NAD(P)-binding Rossmann-like Domain"/>
    <property type="match status" value="1"/>
</dbReference>
<dbReference type="PANTHER" id="PTHR43975">
    <property type="entry name" value="ZGC:101858"/>
    <property type="match status" value="1"/>
</dbReference>
<evidence type="ECO:0000313" key="2">
    <source>
        <dbReference type="EMBL" id="OQR72073.1"/>
    </source>
</evidence>
<dbReference type="Pfam" id="PF13561">
    <property type="entry name" value="adh_short_C2"/>
    <property type="match status" value="1"/>
</dbReference>
<dbReference type="PRINTS" id="PR00080">
    <property type="entry name" value="SDRFAMILY"/>
</dbReference>
<keyword evidence="1" id="KW-0560">Oxidoreductase</keyword>
<dbReference type="Proteomes" id="UP000192247">
    <property type="component" value="Unassembled WGS sequence"/>
</dbReference>
<dbReference type="InterPro" id="IPR002347">
    <property type="entry name" value="SDR_fam"/>
</dbReference>
<organism evidence="2 3">
    <name type="scientific">Tropilaelaps mercedesae</name>
    <dbReference type="NCBI Taxonomy" id="418985"/>
    <lineage>
        <taxon>Eukaryota</taxon>
        <taxon>Metazoa</taxon>
        <taxon>Ecdysozoa</taxon>
        <taxon>Arthropoda</taxon>
        <taxon>Chelicerata</taxon>
        <taxon>Arachnida</taxon>
        <taxon>Acari</taxon>
        <taxon>Parasitiformes</taxon>
        <taxon>Mesostigmata</taxon>
        <taxon>Gamasina</taxon>
        <taxon>Dermanyssoidea</taxon>
        <taxon>Laelapidae</taxon>
        <taxon>Tropilaelaps</taxon>
    </lineage>
</organism>
<sequence length="259" mass="27332">MARFAGKVAVITGASSGIGYGTAVRFAKEGATLALTGRNAEALVKLVTECTEAGLPQEKIHTIQGDISEEGTREKIIRETVGKFGRIDILVNNAGVITLNTCEKTKMSAYDAMMNVNVKAPFHLTQLAIPHLRRSRGNVVNVSSVNGIRSFAGVCAYNMSKAALDQFTKSLALELAADGIRVNSVNPGVIATDLQRRAGLTAEQYAAFLEASKRSHPLGRPGTPEEVAACIAFLASDEASFCTGNLHSVDGGRGVLGVR</sequence>
<dbReference type="NCBIfam" id="NF005559">
    <property type="entry name" value="PRK07231.1"/>
    <property type="match status" value="1"/>
</dbReference>
<dbReference type="SUPFAM" id="SSF51735">
    <property type="entry name" value="NAD(P)-binding Rossmann-fold domains"/>
    <property type="match status" value="1"/>
</dbReference>
<reference evidence="2 3" key="1">
    <citation type="journal article" date="2017" name="Gigascience">
        <title>Draft genome of the honey bee ectoparasitic mite, Tropilaelaps mercedesae, is shaped by the parasitic life history.</title>
        <authorList>
            <person name="Dong X."/>
            <person name="Armstrong S.D."/>
            <person name="Xia D."/>
            <person name="Makepeace B.L."/>
            <person name="Darby A.C."/>
            <person name="Kadowaki T."/>
        </authorList>
    </citation>
    <scope>NUCLEOTIDE SEQUENCE [LARGE SCALE GENOMIC DNA]</scope>
    <source>
        <strain evidence="2">Wuxi-XJTLU</strain>
    </source>
</reference>
<evidence type="ECO:0000256" key="1">
    <source>
        <dbReference type="ARBA" id="ARBA00023002"/>
    </source>
</evidence>
<dbReference type="AlphaFoldDB" id="A0A1V9XF98"/>
<evidence type="ECO:0000313" key="3">
    <source>
        <dbReference type="Proteomes" id="UP000192247"/>
    </source>
</evidence>
<dbReference type="STRING" id="418985.A0A1V9XF98"/>
<dbReference type="PROSITE" id="PS00061">
    <property type="entry name" value="ADH_SHORT"/>
    <property type="match status" value="1"/>
</dbReference>